<accession>A0AAN4YBI1</accession>
<dbReference type="EMBL" id="BSYA01000003">
    <property type="protein sequence ID" value="GMG22973.1"/>
    <property type="molecule type" value="Genomic_DNA"/>
</dbReference>
<gene>
    <name evidence="3" type="ORF">Aory04_000051300</name>
</gene>
<evidence type="ECO:0000313" key="4">
    <source>
        <dbReference type="Proteomes" id="UP001165205"/>
    </source>
</evidence>
<feature type="domain" description="Jacalin-type lectin" evidence="2">
    <location>
        <begin position="20"/>
        <end position="148"/>
    </location>
</feature>
<dbReference type="AlphaFoldDB" id="A0AAN4YBI1"/>
<feature type="region of interest" description="Disordered" evidence="1">
    <location>
        <begin position="1"/>
        <end position="20"/>
    </location>
</feature>
<sequence length="404" mass="46015">MIQSVELNSDPKPPSLIYNDPVGGSGGKDFSVIAAPSETIDTLHFWVGDGAGQPKVLRGLQITWSDNQKSTVYGTTTDDYQSFKFAPGEIIKEMQIAKGIRADSISFTTTSRSFFAGGHGGKEVTMNVGSGILVGFQGRAARDIDRLGPIFAQVQPTTLKVGQFLFPYKKGCWGSRHLSESDEEYTELCNTALEFRHSLLGPVQFDIPLFFVNRESRAFALAWVREMGIEMRFHRDKQSFVFMRQLDLVRDVLYIPFDKVDEFIQEPLDRQFEPDLFARMVDWHPNVKHIAVPEALLQSDSSALREIFDLFYHPKTFFIVVDAQPDWHESNINVHQRWELDSMLGRGFFWNSKHGRFVCETGLSIGDEALYQRIERAIDDLASLFTPSHPMDDFEIRPVFVIRK</sequence>
<evidence type="ECO:0000313" key="3">
    <source>
        <dbReference type="EMBL" id="GMG22973.1"/>
    </source>
</evidence>
<dbReference type="InterPro" id="IPR001229">
    <property type="entry name" value="Jacalin-like_lectin_dom"/>
</dbReference>
<dbReference type="SUPFAM" id="SSF51101">
    <property type="entry name" value="Mannose-binding lectins"/>
    <property type="match status" value="1"/>
</dbReference>
<dbReference type="Gene3D" id="2.100.10.30">
    <property type="entry name" value="Jacalin-like lectin domain"/>
    <property type="match status" value="1"/>
</dbReference>
<dbReference type="Pfam" id="PF01419">
    <property type="entry name" value="Jacalin"/>
    <property type="match status" value="1"/>
</dbReference>
<dbReference type="Proteomes" id="UP001165205">
    <property type="component" value="Unassembled WGS sequence"/>
</dbReference>
<comment type="caution">
    <text evidence="3">The sequence shown here is derived from an EMBL/GenBank/DDBJ whole genome shotgun (WGS) entry which is preliminary data.</text>
</comment>
<evidence type="ECO:0000256" key="1">
    <source>
        <dbReference type="SAM" id="MobiDB-lite"/>
    </source>
</evidence>
<reference evidence="3" key="1">
    <citation type="submission" date="2023-04" db="EMBL/GenBank/DDBJ databases">
        <title>Aspergillus oryzae NBRC 4228.</title>
        <authorList>
            <person name="Ichikawa N."/>
            <person name="Sato H."/>
            <person name="Tonouchi N."/>
        </authorList>
    </citation>
    <scope>NUCLEOTIDE SEQUENCE</scope>
    <source>
        <strain evidence="3">NBRC 4228</strain>
    </source>
</reference>
<name>A0AAN4YBI1_ASPOZ</name>
<proteinExistence type="predicted"/>
<organism evidence="3 4">
    <name type="scientific">Aspergillus oryzae</name>
    <name type="common">Yellow koji mold</name>
    <dbReference type="NCBI Taxonomy" id="5062"/>
    <lineage>
        <taxon>Eukaryota</taxon>
        <taxon>Fungi</taxon>
        <taxon>Dikarya</taxon>
        <taxon>Ascomycota</taxon>
        <taxon>Pezizomycotina</taxon>
        <taxon>Eurotiomycetes</taxon>
        <taxon>Eurotiomycetidae</taxon>
        <taxon>Eurotiales</taxon>
        <taxon>Aspergillaceae</taxon>
        <taxon>Aspergillus</taxon>
        <taxon>Aspergillus subgen. Circumdati</taxon>
    </lineage>
</organism>
<dbReference type="InterPro" id="IPR036404">
    <property type="entry name" value="Jacalin-like_lectin_dom_sf"/>
</dbReference>
<evidence type="ECO:0000259" key="2">
    <source>
        <dbReference type="Pfam" id="PF01419"/>
    </source>
</evidence>
<protein>
    <submittedName>
        <fullName evidence="3">Unnamed protein product</fullName>
    </submittedName>
</protein>